<keyword evidence="11" id="KW-0489">Methyltransferase</keyword>
<keyword evidence="3" id="KW-0805">Transcription regulation</keyword>
<keyword evidence="11" id="KW-0808">Transferase</keyword>
<dbReference type="InterPro" id="IPR032563">
    <property type="entry name" value="DAMP1_SANT-like"/>
</dbReference>
<feature type="region of interest" description="Disordered" evidence="8">
    <location>
        <begin position="293"/>
        <end position="315"/>
    </location>
</feature>
<dbReference type="AlphaFoldDB" id="A0A6A4WKR6"/>
<dbReference type="GO" id="GO:0006338">
    <property type="term" value="P:chromatin remodeling"/>
    <property type="evidence" value="ECO:0007669"/>
    <property type="project" value="InterPro"/>
</dbReference>
<dbReference type="EMBL" id="VIIS01000719">
    <property type="protein sequence ID" value="KAF0305810.1"/>
    <property type="molecule type" value="Genomic_DNA"/>
</dbReference>
<dbReference type="GO" id="GO:0035267">
    <property type="term" value="C:NuA4 histone acetyltransferase complex"/>
    <property type="evidence" value="ECO:0007669"/>
    <property type="project" value="InterPro"/>
</dbReference>
<keyword evidence="5" id="KW-0539">Nucleus</keyword>
<accession>A0A6A4WKR6</accession>
<dbReference type="Gene3D" id="1.10.10.60">
    <property type="entry name" value="Homeodomain-like"/>
    <property type="match status" value="1"/>
</dbReference>
<dbReference type="InterPro" id="IPR008468">
    <property type="entry name" value="DMAP1"/>
</dbReference>
<evidence type="ECO:0000313" key="11">
    <source>
        <dbReference type="EMBL" id="KAF0305809.1"/>
    </source>
</evidence>
<evidence type="ECO:0000256" key="4">
    <source>
        <dbReference type="ARBA" id="ARBA00023163"/>
    </source>
</evidence>
<evidence type="ECO:0000256" key="7">
    <source>
        <dbReference type="SAM" id="Coils"/>
    </source>
</evidence>
<name>A0A6A4WKR6_AMPAM</name>
<evidence type="ECO:0000256" key="8">
    <source>
        <dbReference type="SAM" id="MobiDB-lite"/>
    </source>
</evidence>
<reference evidence="11 12" key="1">
    <citation type="submission" date="2019-07" db="EMBL/GenBank/DDBJ databases">
        <title>Draft genome assembly of a fouling barnacle, Amphibalanus amphitrite (Darwin, 1854): The first reference genome for Thecostraca.</title>
        <authorList>
            <person name="Kim W."/>
        </authorList>
    </citation>
    <scope>NUCLEOTIDE SEQUENCE [LARGE SCALE GENOMIC DNA]</scope>
    <source>
        <strain evidence="11">SNU_AA5</strain>
        <tissue evidence="11">Soma without cirri and trophi</tissue>
    </source>
</reference>
<dbReference type="GO" id="GO:0000812">
    <property type="term" value="C:Swr1 complex"/>
    <property type="evidence" value="ECO:0007669"/>
    <property type="project" value="TreeGrafter"/>
</dbReference>
<evidence type="ECO:0000256" key="2">
    <source>
        <dbReference type="ARBA" id="ARBA00022853"/>
    </source>
</evidence>
<evidence type="ECO:0000256" key="1">
    <source>
        <dbReference type="ARBA" id="ARBA00004123"/>
    </source>
</evidence>
<dbReference type="EMBL" id="VIIS01000719">
    <property type="protein sequence ID" value="KAF0305808.1"/>
    <property type="molecule type" value="Genomic_DNA"/>
</dbReference>
<evidence type="ECO:0000256" key="5">
    <source>
        <dbReference type="ARBA" id="ARBA00023242"/>
    </source>
</evidence>
<feature type="domain" description="DNA methyltransferase 1-associated 1" evidence="9">
    <location>
        <begin position="239"/>
        <end position="409"/>
    </location>
</feature>
<proteinExistence type="predicted"/>
<keyword evidence="7" id="KW-0175">Coiled coil</keyword>
<evidence type="ECO:0000256" key="6">
    <source>
        <dbReference type="ARBA" id="ARBA00067416"/>
    </source>
</evidence>
<protein>
    <recommendedName>
        <fullName evidence="6">DNA methyltransferase 1-associated protein 1</fullName>
    </recommendedName>
</protein>
<dbReference type="GO" id="GO:0008168">
    <property type="term" value="F:methyltransferase activity"/>
    <property type="evidence" value="ECO:0007669"/>
    <property type="project" value="UniProtKB-KW"/>
</dbReference>
<sequence length="462" mass="53031">MSDVLDILEVDRGGAASSEINREKIIGPQRVAKRPGAPRGSRRPEGINRELYALLYSDNKEHPPLFPTEDVNKGYKQTKAKLGMRRVRPWRWTPFTNPARSDSAVLHHWRRVADEDKEYAFAKFNKKVDVVSFTDQEYQRHLQADGWSKAETEHLFDLCRRFDLRFIVMQDRWDRAKYADRSVEDLKGRYYSICSTLNKLRAEPGLPQTKEFVYDAAHERRRKQQLKRLFSRSPKQIEEEQHLLAELRKIEARKRERERKTQDLQKLINSADTEHRRLHKTPGTVKKKVVHVGNKPPRDRLDSASSGAGDAGGSIKFPDLRGSGVSLRSQRMKLPASIGQKKAKAIEQLVQELGIEMSPMPTEEISSQFNELRNDMLLLYELKMGLSSCEFELQTLKHQYEALAPGKTLDIPSSIAPSGLDINRPKTISQVLDIHSSQGTPTRKRKAALEQSKVLHKIKART</sequence>
<evidence type="ECO:0000256" key="3">
    <source>
        <dbReference type="ARBA" id="ARBA00023015"/>
    </source>
</evidence>
<dbReference type="GO" id="GO:0000122">
    <property type="term" value="P:negative regulation of transcription by RNA polymerase II"/>
    <property type="evidence" value="ECO:0007669"/>
    <property type="project" value="TreeGrafter"/>
</dbReference>
<dbReference type="GO" id="GO:0003714">
    <property type="term" value="F:transcription corepressor activity"/>
    <property type="evidence" value="ECO:0007669"/>
    <property type="project" value="TreeGrafter"/>
</dbReference>
<dbReference type="GO" id="GO:0006281">
    <property type="term" value="P:DNA repair"/>
    <property type="evidence" value="ECO:0007669"/>
    <property type="project" value="InterPro"/>
</dbReference>
<organism evidence="11 12">
    <name type="scientific">Amphibalanus amphitrite</name>
    <name type="common">Striped barnacle</name>
    <name type="synonym">Balanus amphitrite</name>
    <dbReference type="NCBI Taxonomy" id="1232801"/>
    <lineage>
        <taxon>Eukaryota</taxon>
        <taxon>Metazoa</taxon>
        <taxon>Ecdysozoa</taxon>
        <taxon>Arthropoda</taxon>
        <taxon>Crustacea</taxon>
        <taxon>Multicrustacea</taxon>
        <taxon>Cirripedia</taxon>
        <taxon>Thoracica</taxon>
        <taxon>Thoracicalcarea</taxon>
        <taxon>Balanomorpha</taxon>
        <taxon>Balanoidea</taxon>
        <taxon>Balanidae</taxon>
        <taxon>Amphibalaninae</taxon>
        <taxon>Amphibalanus</taxon>
    </lineage>
</organism>
<dbReference type="FunFam" id="1.10.10.60:FF:000087">
    <property type="entry name" value="DNA methyltransferase 1-associated protein 1"/>
    <property type="match status" value="1"/>
</dbReference>
<dbReference type="Proteomes" id="UP000440578">
    <property type="component" value="Unassembled WGS sequence"/>
</dbReference>
<evidence type="ECO:0000313" key="12">
    <source>
        <dbReference type="Proteomes" id="UP000440578"/>
    </source>
</evidence>
<evidence type="ECO:0000259" key="10">
    <source>
        <dbReference type="Pfam" id="PF16282"/>
    </source>
</evidence>
<gene>
    <name evidence="11" type="primary">DMAP1_2</name>
    <name evidence="11" type="ORF">FJT64_022612</name>
</gene>
<keyword evidence="12" id="KW-1185">Reference proteome</keyword>
<dbReference type="EMBL" id="VIIS01000719">
    <property type="protein sequence ID" value="KAF0305809.1"/>
    <property type="molecule type" value="Genomic_DNA"/>
</dbReference>
<feature type="coiled-coil region" evidence="7">
    <location>
        <begin position="240"/>
        <end position="270"/>
    </location>
</feature>
<dbReference type="PANTHER" id="PTHR12855">
    <property type="entry name" value="DNA METHYLTRANSFERASE 1-ASSOCIATED PROTEIN 1 FAMILY MEMBER"/>
    <property type="match status" value="1"/>
</dbReference>
<comment type="caution">
    <text evidence="11">The sequence shown here is derived from an EMBL/GenBank/DDBJ whole genome shotgun (WGS) entry which is preliminary data.</text>
</comment>
<dbReference type="Pfam" id="PF16282">
    <property type="entry name" value="SANT_DAMP1_like"/>
    <property type="match status" value="1"/>
</dbReference>
<dbReference type="PANTHER" id="PTHR12855:SF10">
    <property type="entry name" value="DNA METHYLTRANSFERASE 1-ASSOCIATED PROTEIN 1"/>
    <property type="match status" value="1"/>
</dbReference>
<keyword evidence="4" id="KW-0804">Transcription</keyword>
<evidence type="ECO:0000259" key="9">
    <source>
        <dbReference type="Pfam" id="PF05499"/>
    </source>
</evidence>
<keyword evidence="2" id="KW-0156">Chromatin regulator</keyword>
<feature type="domain" description="DAMP1 SANT/Myb-like" evidence="10">
    <location>
        <begin position="119"/>
        <end position="197"/>
    </location>
</feature>
<dbReference type="OrthoDB" id="19740at2759"/>
<dbReference type="InterPro" id="IPR027109">
    <property type="entry name" value="Swc4/Dmap1"/>
</dbReference>
<dbReference type="GO" id="GO:0032259">
    <property type="term" value="P:methylation"/>
    <property type="evidence" value="ECO:0007669"/>
    <property type="project" value="UniProtKB-KW"/>
</dbReference>
<comment type="subcellular location">
    <subcellularLocation>
        <location evidence="1">Nucleus</location>
    </subcellularLocation>
</comment>
<dbReference type="Pfam" id="PF05499">
    <property type="entry name" value="DMAP1"/>
    <property type="match status" value="1"/>
</dbReference>